<dbReference type="Gene3D" id="2.170.130.10">
    <property type="entry name" value="TonB-dependent receptor, plug domain"/>
    <property type="match status" value="1"/>
</dbReference>
<dbReference type="PANTHER" id="PTHR47234:SF2">
    <property type="entry name" value="TONB-DEPENDENT RECEPTOR"/>
    <property type="match status" value="1"/>
</dbReference>
<keyword evidence="7 8" id="KW-0998">Cell outer membrane</keyword>
<evidence type="ECO:0000259" key="10">
    <source>
        <dbReference type="Pfam" id="PF00593"/>
    </source>
</evidence>
<dbReference type="Gene3D" id="2.40.170.20">
    <property type="entry name" value="TonB-dependent receptor, beta-barrel domain"/>
    <property type="match status" value="1"/>
</dbReference>
<dbReference type="Pfam" id="PF07715">
    <property type="entry name" value="Plug"/>
    <property type="match status" value="1"/>
</dbReference>
<evidence type="ECO:0000256" key="4">
    <source>
        <dbReference type="ARBA" id="ARBA00022692"/>
    </source>
</evidence>
<keyword evidence="4 8" id="KW-0812">Transmembrane</keyword>
<dbReference type="HOGENOM" id="CLU_010745_0_1_6"/>
<reference evidence="12 13" key="1">
    <citation type="journal article" date="2012" name="ISME J.">
        <title>Genomic insights to SAR86, an abundant and uncultivated marine bacterial lineage.</title>
        <authorList>
            <person name="Dupont C.L."/>
            <person name="Rusch D.B."/>
            <person name="Yooseph S."/>
            <person name="Lombardo M.J."/>
            <person name="Richter R.A."/>
            <person name="Valas R."/>
            <person name="Novotny M."/>
            <person name="Yee-Greenbaum J."/>
            <person name="Selengut J.D."/>
            <person name="Haft D.H."/>
            <person name="Halpern A.L."/>
            <person name="Lasken R.S."/>
            <person name="Nealson K."/>
            <person name="Friedman R."/>
            <person name="Venter J.C."/>
        </authorList>
    </citation>
    <scope>NUCLEOTIDE SEQUENCE [LARGE SCALE GENOMIC DNA]</scope>
</reference>
<keyword evidence="2 8" id="KW-0813">Transport</keyword>
<dbReference type="GO" id="GO:0009279">
    <property type="term" value="C:cell outer membrane"/>
    <property type="evidence" value="ECO:0007669"/>
    <property type="project" value="UniProtKB-SubCell"/>
</dbReference>
<evidence type="ECO:0000313" key="12">
    <source>
        <dbReference type="EMBL" id="EJP73588.1"/>
    </source>
</evidence>
<name>J5KGM8_9GAMM</name>
<dbReference type="AlphaFoldDB" id="J5KGM8"/>
<evidence type="ECO:0000256" key="5">
    <source>
        <dbReference type="ARBA" id="ARBA00023077"/>
    </source>
</evidence>
<dbReference type="SUPFAM" id="SSF56935">
    <property type="entry name" value="Porins"/>
    <property type="match status" value="1"/>
</dbReference>
<organism evidence="12 13">
    <name type="scientific">SAR86 cluster bacterium SAR86B</name>
    <dbReference type="NCBI Taxonomy" id="1123867"/>
    <lineage>
        <taxon>Bacteria</taxon>
        <taxon>Pseudomonadati</taxon>
        <taxon>Pseudomonadota</taxon>
        <taxon>Gammaproteobacteria</taxon>
        <taxon>SAR86 cluster</taxon>
    </lineage>
</organism>
<feature type="domain" description="TonB-dependent receptor plug" evidence="11">
    <location>
        <begin position="37"/>
        <end position="155"/>
    </location>
</feature>
<dbReference type="InterPro" id="IPR012910">
    <property type="entry name" value="Plug_dom"/>
</dbReference>
<evidence type="ECO:0000256" key="8">
    <source>
        <dbReference type="PROSITE-ProRule" id="PRU01360"/>
    </source>
</evidence>
<dbReference type="Pfam" id="PF00593">
    <property type="entry name" value="TonB_dep_Rec_b-barrel"/>
    <property type="match status" value="1"/>
</dbReference>
<dbReference type="Proteomes" id="UP000010116">
    <property type="component" value="Unassembled WGS sequence"/>
</dbReference>
<dbReference type="PROSITE" id="PS52016">
    <property type="entry name" value="TONB_DEPENDENT_REC_3"/>
    <property type="match status" value="1"/>
</dbReference>
<keyword evidence="3 8" id="KW-1134">Transmembrane beta strand</keyword>
<evidence type="ECO:0000256" key="7">
    <source>
        <dbReference type="ARBA" id="ARBA00023237"/>
    </source>
</evidence>
<dbReference type="InterPro" id="IPR037066">
    <property type="entry name" value="Plug_dom_sf"/>
</dbReference>
<comment type="similarity">
    <text evidence="8 9">Belongs to the TonB-dependent receptor family.</text>
</comment>
<dbReference type="EMBL" id="JH611165">
    <property type="protein sequence ID" value="EJP73588.1"/>
    <property type="molecule type" value="Genomic_DNA"/>
</dbReference>
<dbReference type="PANTHER" id="PTHR47234">
    <property type="match status" value="1"/>
</dbReference>
<accession>J5KGM8</accession>
<evidence type="ECO:0000259" key="11">
    <source>
        <dbReference type="Pfam" id="PF07715"/>
    </source>
</evidence>
<dbReference type="InterPro" id="IPR000531">
    <property type="entry name" value="Beta-barrel_TonB"/>
</dbReference>
<evidence type="ECO:0000256" key="9">
    <source>
        <dbReference type="RuleBase" id="RU003357"/>
    </source>
</evidence>
<dbReference type="InterPro" id="IPR039426">
    <property type="entry name" value="TonB-dep_rcpt-like"/>
</dbReference>
<feature type="domain" description="TonB-dependent receptor-like beta-barrel" evidence="10">
    <location>
        <begin position="395"/>
        <end position="809"/>
    </location>
</feature>
<protein>
    <submittedName>
        <fullName evidence="12">Putative TonB-dependent receptor</fullName>
    </submittedName>
</protein>
<evidence type="ECO:0000256" key="3">
    <source>
        <dbReference type="ARBA" id="ARBA00022452"/>
    </source>
</evidence>
<evidence type="ECO:0000256" key="2">
    <source>
        <dbReference type="ARBA" id="ARBA00022448"/>
    </source>
</evidence>
<keyword evidence="6 8" id="KW-0472">Membrane</keyword>
<keyword evidence="5 9" id="KW-0798">TonB box</keyword>
<evidence type="ECO:0000256" key="6">
    <source>
        <dbReference type="ARBA" id="ARBA00023136"/>
    </source>
</evidence>
<gene>
    <name evidence="12" type="ORF">NT02SARS_0145</name>
</gene>
<sequence>MFNLKKILILMLVTNTVFIYADSIEEIVVTGSLIKDQSDTILPAEIITEGEYKNYNITSVAEISKYLNISSGSHFQTNALDGVDQGMNSLTLRGLNHASTLVLINSKRHTQAGTPSNQGEGYTDINIIPEIALRKIEILKDGATSTYGSDAVAGVVNFITYKEYEGLKISINKQFTTNYDQDDFVLGLLYGKNYKNYSFVFGISQLNREPLSASEIPGIAELALSGLGKTFKVLDDDQVNSGIYAGSYDKNTFVPDPNCEENGGYLDGSRCRFLYGERFNIVNKESHEKIYLNLLSIDGDVKHGLNLISSKVNVKDNPQSPSYPALPFLSREINPGVGGSPFNVPVIWYGRPLGSEFESPSSPKEITQVHFNSFINFDIQNTEVEISLVNSSHKNNHYRPDIIDSRFSDALNGIGGASGNQSWDIFDSSTIPNDLIEYVRGAEISTKKANLLSIEAIFNFQNKNYKVAYGAQFNQENLDIDYNEYARAEFNQQGQIIKTADLFFLGGGINVNKSRNSSALFGEIERDFLDTIQINLAARFEKMKNESSLDPKIAFKFNLNDEIALRLSRSSAFSMPSMAQMYSSEIVLGSIRDIESSVFVRQALLGNPNLKPATSINNSLGFIYSKNNFSASLDLWEINYKNRIEIESPQAILNTDPFGEKITRNELGDLIGVTTSYFNEEKTKIKGLDFELNFSKDFNSLGNISYSIKGTNLFEFMTPDPALNGDFINRVGKFNYDSHTHSLPKTRINAFLTWDYQTYSFSFTSRYIHKYKNNRPISGLASELGYKNKIQSFLVHDLSIKKSFEFNNNNGLIKIALINIFDESAPRLYDAPDFSFDTRVHDPRGRMINLLFEYSL</sequence>
<evidence type="ECO:0000313" key="13">
    <source>
        <dbReference type="Proteomes" id="UP000010116"/>
    </source>
</evidence>
<comment type="subcellular location">
    <subcellularLocation>
        <location evidence="1 8">Cell outer membrane</location>
        <topology evidence="1 8">Multi-pass membrane protein</topology>
    </subcellularLocation>
</comment>
<evidence type="ECO:0000256" key="1">
    <source>
        <dbReference type="ARBA" id="ARBA00004571"/>
    </source>
</evidence>
<proteinExistence type="inferred from homology"/>
<dbReference type="InterPro" id="IPR036942">
    <property type="entry name" value="Beta-barrel_TonB_sf"/>
</dbReference>
<keyword evidence="12" id="KW-0675">Receptor</keyword>